<dbReference type="HOGENOM" id="CLU_3049768_0_0_1"/>
<dbReference type="GeneID" id="18824976"/>
<dbReference type="Proteomes" id="UP000008493">
    <property type="component" value="Unassembled WGS sequence"/>
</dbReference>
<evidence type="ECO:0000256" key="1">
    <source>
        <dbReference type="SAM" id="MobiDB-lite"/>
    </source>
</evidence>
<dbReference type="AlphaFoldDB" id="K5XMR7"/>
<gene>
    <name evidence="2" type="ORF">AGABI1DRAFT_116113</name>
</gene>
<name>K5XMR7_AGABU</name>
<sequence>MTRAGVPPKDVQLPYASPATAPSRNYRQRCQVKISLGDLCGGQKADTTFAAKCI</sequence>
<dbReference type="KEGG" id="abp:AGABI1DRAFT116113"/>
<evidence type="ECO:0000313" key="2">
    <source>
        <dbReference type="EMBL" id="EKM75905.1"/>
    </source>
</evidence>
<proteinExistence type="predicted"/>
<organism evidence="2 3">
    <name type="scientific">Agaricus bisporus var. burnettii (strain JB137-S8 / ATCC MYA-4627 / FGSC 10392)</name>
    <name type="common">White button mushroom</name>
    <dbReference type="NCBI Taxonomy" id="597362"/>
    <lineage>
        <taxon>Eukaryota</taxon>
        <taxon>Fungi</taxon>
        <taxon>Dikarya</taxon>
        <taxon>Basidiomycota</taxon>
        <taxon>Agaricomycotina</taxon>
        <taxon>Agaricomycetes</taxon>
        <taxon>Agaricomycetidae</taxon>
        <taxon>Agaricales</taxon>
        <taxon>Agaricineae</taxon>
        <taxon>Agaricaceae</taxon>
        <taxon>Agaricus</taxon>
    </lineage>
</organism>
<keyword evidence="3" id="KW-1185">Reference proteome</keyword>
<dbReference type="EMBL" id="JH971407">
    <property type="protein sequence ID" value="EKM75905.1"/>
    <property type="molecule type" value="Genomic_DNA"/>
</dbReference>
<protein>
    <submittedName>
        <fullName evidence="2">Uncharacterized protein</fullName>
    </submittedName>
</protein>
<reference evidence="3" key="1">
    <citation type="journal article" date="2012" name="Proc. Natl. Acad. Sci. U.S.A.">
        <title>Genome sequence of the button mushroom Agaricus bisporus reveals mechanisms governing adaptation to a humic-rich ecological niche.</title>
        <authorList>
            <person name="Morin E."/>
            <person name="Kohler A."/>
            <person name="Baker A.R."/>
            <person name="Foulongne-Oriol M."/>
            <person name="Lombard V."/>
            <person name="Nagy L.G."/>
            <person name="Ohm R.A."/>
            <person name="Patyshakuliyeva A."/>
            <person name="Brun A."/>
            <person name="Aerts A.L."/>
            <person name="Bailey A.M."/>
            <person name="Billette C."/>
            <person name="Coutinho P.M."/>
            <person name="Deakin G."/>
            <person name="Doddapaneni H."/>
            <person name="Floudas D."/>
            <person name="Grimwood J."/>
            <person name="Hilden K."/>
            <person name="Kuees U."/>
            <person name="LaButti K.M."/>
            <person name="Lapidus A."/>
            <person name="Lindquist E.A."/>
            <person name="Lucas S.M."/>
            <person name="Murat C."/>
            <person name="Riley R.W."/>
            <person name="Salamov A.A."/>
            <person name="Schmutz J."/>
            <person name="Subramanian V."/>
            <person name="Woesten H.A.B."/>
            <person name="Xu J."/>
            <person name="Eastwood D.C."/>
            <person name="Foster G.D."/>
            <person name="Sonnenberg A.S."/>
            <person name="Cullen D."/>
            <person name="de Vries R.P."/>
            <person name="Lundell T."/>
            <person name="Hibbett D.S."/>
            <person name="Henrissat B."/>
            <person name="Burton K.S."/>
            <person name="Kerrigan R.W."/>
            <person name="Challen M.P."/>
            <person name="Grigoriev I.V."/>
            <person name="Martin F."/>
        </authorList>
    </citation>
    <scope>NUCLEOTIDE SEQUENCE [LARGE SCALE GENOMIC DNA]</scope>
    <source>
        <strain evidence="3">JB137-S8 / ATCC MYA-4627 / FGSC 10392</strain>
    </source>
</reference>
<dbReference type="RefSeq" id="XP_007333470.1">
    <property type="nucleotide sequence ID" value="XM_007333408.1"/>
</dbReference>
<dbReference type="InParanoid" id="K5XMR7"/>
<dbReference type="OMA" id="QRCQVKI"/>
<feature type="region of interest" description="Disordered" evidence="1">
    <location>
        <begin position="1"/>
        <end position="25"/>
    </location>
</feature>
<evidence type="ECO:0000313" key="3">
    <source>
        <dbReference type="Proteomes" id="UP000008493"/>
    </source>
</evidence>
<accession>K5XMR7</accession>